<proteinExistence type="predicted"/>
<feature type="transmembrane region" description="Helical" evidence="1">
    <location>
        <begin position="29"/>
        <end position="54"/>
    </location>
</feature>
<evidence type="ECO:0000256" key="1">
    <source>
        <dbReference type="SAM" id="Phobius"/>
    </source>
</evidence>
<keyword evidence="1" id="KW-1133">Transmembrane helix</keyword>
<evidence type="ECO:0008006" key="4">
    <source>
        <dbReference type="Google" id="ProtNLM"/>
    </source>
</evidence>
<dbReference type="AlphaFoldDB" id="A0A9D1RBP9"/>
<gene>
    <name evidence="2" type="ORF">IAA48_01620</name>
</gene>
<comment type="caution">
    <text evidence="2">The sequence shown here is derived from an EMBL/GenBank/DDBJ whole genome shotgun (WGS) entry which is preliminary data.</text>
</comment>
<dbReference type="Proteomes" id="UP000824205">
    <property type="component" value="Unassembled WGS sequence"/>
</dbReference>
<feature type="transmembrane region" description="Helical" evidence="1">
    <location>
        <begin position="138"/>
        <end position="158"/>
    </location>
</feature>
<keyword evidence="1" id="KW-0812">Transmembrane</keyword>
<protein>
    <recommendedName>
        <fullName evidence="4">GtrA family protein</fullName>
    </recommendedName>
</protein>
<dbReference type="EMBL" id="DXGE01000007">
    <property type="protein sequence ID" value="HIW85173.1"/>
    <property type="molecule type" value="Genomic_DNA"/>
</dbReference>
<organism evidence="2 3">
    <name type="scientific">Candidatus Eubacterium faecipullorum</name>
    <dbReference type="NCBI Taxonomy" id="2838571"/>
    <lineage>
        <taxon>Bacteria</taxon>
        <taxon>Bacillati</taxon>
        <taxon>Bacillota</taxon>
        <taxon>Clostridia</taxon>
        <taxon>Eubacteriales</taxon>
        <taxon>Eubacteriaceae</taxon>
        <taxon>Eubacterium</taxon>
    </lineage>
</organism>
<reference evidence="2" key="2">
    <citation type="submission" date="2021-04" db="EMBL/GenBank/DDBJ databases">
        <authorList>
            <person name="Gilroy R."/>
        </authorList>
    </citation>
    <scope>NUCLEOTIDE SEQUENCE</scope>
    <source>
        <strain evidence="2">421</strain>
    </source>
</reference>
<feature type="transmembrane region" description="Helical" evidence="1">
    <location>
        <begin position="107"/>
        <end position="126"/>
    </location>
</feature>
<reference evidence="2" key="1">
    <citation type="journal article" date="2021" name="PeerJ">
        <title>Extensive microbial diversity within the chicken gut microbiome revealed by metagenomics and culture.</title>
        <authorList>
            <person name="Gilroy R."/>
            <person name="Ravi A."/>
            <person name="Getino M."/>
            <person name="Pursley I."/>
            <person name="Horton D.L."/>
            <person name="Alikhan N.F."/>
            <person name="Baker D."/>
            <person name="Gharbi K."/>
            <person name="Hall N."/>
            <person name="Watson M."/>
            <person name="Adriaenssens E.M."/>
            <person name="Foster-Nyarko E."/>
            <person name="Jarju S."/>
            <person name="Secka A."/>
            <person name="Antonio M."/>
            <person name="Oren A."/>
            <person name="Chaudhuri R.R."/>
            <person name="La Ragione R."/>
            <person name="Hildebrand F."/>
            <person name="Pallen M.J."/>
        </authorList>
    </citation>
    <scope>NUCLEOTIDE SEQUENCE</scope>
    <source>
        <strain evidence="2">421</strain>
    </source>
</reference>
<evidence type="ECO:0000313" key="3">
    <source>
        <dbReference type="Proteomes" id="UP000824205"/>
    </source>
</evidence>
<name>A0A9D1RBP9_9FIRM</name>
<sequence>MAEKKKFSLGGIDNAAEEKGSFIKTLWQILKFLVVSGLVTIIQLVLANVLPLIFDGVTATLPAFLQGIFAPNTMFDATTAEGLEQISKYVVGGTVENGVVVGGVVTWGYLLPFFLSNLIANIYGFYQNKKTTFKSDAPWYNFAIYIVLMIALILFSTWLQGWLVGVIAKVDWAWLQALARTIAGLAAGLVQMLVLFPMEKFVLLKEKKEDKSAEAAAEAAEAE</sequence>
<evidence type="ECO:0000313" key="2">
    <source>
        <dbReference type="EMBL" id="HIW85173.1"/>
    </source>
</evidence>
<feature type="transmembrane region" description="Helical" evidence="1">
    <location>
        <begin position="178"/>
        <end position="198"/>
    </location>
</feature>
<accession>A0A9D1RBP9</accession>
<keyword evidence="1" id="KW-0472">Membrane</keyword>